<dbReference type="Proteomes" id="UP000253551">
    <property type="component" value="Unassembled WGS sequence"/>
</dbReference>
<feature type="compositionally biased region" description="Low complexity" evidence="1">
    <location>
        <begin position="405"/>
        <end position="415"/>
    </location>
</feature>
<organism evidence="3 4">
    <name type="scientific">Rhizopus stolonifer</name>
    <name type="common">Rhizopus nigricans</name>
    <dbReference type="NCBI Taxonomy" id="4846"/>
    <lineage>
        <taxon>Eukaryota</taxon>
        <taxon>Fungi</taxon>
        <taxon>Fungi incertae sedis</taxon>
        <taxon>Mucoromycota</taxon>
        <taxon>Mucoromycotina</taxon>
        <taxon>Mucoromycetes</taxon>
        <taxon>Mucorales</taxon>
        <taxon>Mucorineae</taxon>
        <taxon>Rhizopodaceae</taxon>
        <taxon>Rhizopus</taxon>
    </lineage>
</organism>
<dbReference type="GO" id="GO:0008168">
    <property type="term" value="F:methyltransferase activity"/>
    <property type="evidence" value="ECO:0007669"/>
    <property type="project" value="TreeGrafter"/>
</dbReference>
<dbReference type="OrthoDB" id="2013972at2759"/>
<dbReference type="SUPFAM" id="SSF53335">
    <property type="entry name" value="S-adenosyl-L-methionine-dependent methyltransferases"/>
    <property type="match status" value="1"/>
</dbReference>
<dbReference type="InterPro" id="IPR029063">
    <property type="entry name" value="SAM-dependent_MTases_sf"/>
</dbReference>
<feature type="domain" description="Methyltransferase" evidence="2">
    <location>
        <begin position="159"/>
        <end position="250"/>
    </location>
</feature>
<protein>
    <recommendedName>
        <fullName evidence="2">Methyltransferase domain-containing protein</fullName>
    </recommendedName>
</protein>
<reference evidence="3 4" key="1">
    <citation type="journal article" date="2018" name="G3 (Bethesda)">
        <title>Phylogenetic and Phylogenomic Definition of Rhizopus Species.</title>
        <authorList>
            <person name="Gryganskyi A.P."/>
            <person name="Golan J."/>
            <person name="Dolatabadi S."/>
            <person name="Mondo S."/>
            <person name="Robb S."/>
            <person name="Idnurm A."/>
            <person name="Muszewska A."/>
            <person name="Steczkiewicz K."/>
            <person name="Masonjones S."/>
            <person name="Liao H.L."/>
            <person name="Gajdeczka M.T."/>
            <person name="Anike F."/>
            <person name="Vuek A."/>
            <person name="Anishchenko I.M."/>
            <person name="Voigt K."/>
            <person name="de Hoog G.S."/>
            <person name="Smith M.E."/>
            <person name="Heitman J."/>
            <person name="Vilgalys R."/>
            <person name="Stajich J.E."/>
        </authorList>
    </citation>
    <scope>NUCLEOTIDE SEQUENCE [LARGE SCALE GENOMIC DNA]</scope>
    <source>
        <strain evidence="3 4">LSU 92-RS-03</strain>
    </source>
</reference>
<evidence type="ECO:0000313" key="4">
    <source>
        <dbReference type="Proteomes" id="UP000253551"/>
    </source>
</evidence>
<sequence>MGNSPSKKLKQPFQKHLKDTNVLEKNSTTSTIAVLKKHNPSMSISNNNTEMNMSSFTALHRTTSLPPSPTSTLPQSIKNDYIFHGRKYQSYNTKYILPNDEIEQDRLVQVHFIYKFLFGGNFSSPVRDLLSLKQLKRNSASSSSNAQQWDLQPLPQPKVLDIACGTGTWILEMATEFPETQFYGIDIAPIYPTTIKPSNTFFSQHDILNGLPFPNEYFDYIHMRHVYTCFSEEDWTTVMNEIKRLLKPGGYIELRELYPLLYQMGPITHDFFKHFICGMKNLHNVDIAWAKKMFTVLQEIGEFADIHRQIRQLYFDLPGTIGNMARNSLRTACESYRPFFEQVNNIPNDEYDKILDAMAQEIIQHHSFFDYYACWGRKTLCATEYHHQDVVESMLHATRRYSVVPSTKSASSSSQSRKRTHSDTMVSPNEKPSVLSIITIDPENHEETKGSVIQWDEDTI</sequence>
<name>A0A367J6L8_RHIST</name>
<keyword evidence="4" id="KW-1185">Reference proteome</keyword>
<gene>
    <name evidence="3" type="ORF">CU098_001726</name>
</gene>
<dbReference type="Gene3D" id="3.40.50.150">
    <property type="entry name" value="Vaccinia Virus protein VP39"/>
    <property type="match status" value="1"/>
</dbReference>
<feature type="non-terminal residue" evidence="3">
    <location>
        <position position="460"/>
    </location>
</feature>
<dbReference type="AlphaFoldDB" id="A0A367J6L8"/>
<feature type="region of interest" description="Disordered" evidence="1">
    <location>
        <begin position="405"/>
        <end position="434"/>
    </location>
</feature>
<evidence type="ECO:0000256" key="1">
    <source>
        <dbReference type="SAM" id="MobiDB-lite"/>
    </source>
</evidence>
<dbReference type="InterPro" id="IPR041698">
    <property type="entry name" value="Methyltransf_25"/>
</dbReference>
<dbReference type="PANTHER" id="PTHR43591">
    <property type="entry name" value="METHYLTRANSFERASE"/>
    <property type="match status" value="1"/>
</dbReference>
<evidence type="ECO:0000313" key="3">
    <source>
        <dbReference type="EMBL" id="RCH85587.1"/>
    </source>
</evidence>
<evidence type="ECO:0000259" key="2">
    <source>
        <dbReference type="Pfam" id="PF13649"/>
    </source>
</evidence>
<dbReference type="PANTHER" id="PTHR43591:SF105">
    <property type="entry name" value="METHYLTRANSFERASE DOMAIN-CONTAINING PROTEIN-RELATED"/>
    <property type="match status" value="1"/>
</dbReference>
<comment type="caution">
    <text evidence="3">The sequence shown here is derived from an EMBL/GenBank/DDBJ whole genome shotgun (WGS) entry which is preliminary data.</text>
</comment>
<dbReference type="CDD" id="cd02440">
    <property type="entry name" value="AdoMet_MTases"/>
    <property type="match status" value="1"/>
</dbReference>
<dbReference type="Pfam" id="PF13649">
    <property type="entry name" value="Methyltransf_25"/>
    <property type="match status" value="1"/>
</dbReference>
<dbReference type="EMBL" id="PJQM01004133">
    <property type="protein sequence ID" value="RCH85587.1"/>
    <property type="molecule type" value="Genomic_DNA"/>
</dbReference>
<dbReference type="STRING" id="4846.A0A367J6L8"/>
<accession>A0A367J6L8</accession>
<proteinExistence type="predicted"/>